<sequence>MGLFSSNKIRQPPLPDLAIQLDDTTDKVYRPDDTVRGHVVLTPVVPIEPEALRVSLFGQSLVWYRRDVGSDGTTDYHHWRDNAPLFEVTQDILHTATTKKNQDEKKGLEAISKFEAGEVYTFPFQFTFPAGTSNTRYGQYENDSDQKYNIGPHDLPPTFLITGLNKPTDDGTDADFAKIEYGVRATLICPGFGVVQGKTLVDLTTTSTIQFQPTRSIPPSGQYGTLNRYPKTFTLRSSLLAGNNQIGIRQSIRDRFSSSTPKLDFEIALEIPEQFTIGSEFSFRASFTTLSRSPNALHTPTSVTFNILKLDLLDFTFYRAPRDRDASSLRSGSHRSNKYESWPPPDQLYIVAKQEHEEFTERKTPLNALPTSATLELTAGLPSYSVIAGSSGENHSGATEEQSRSTCEQWFTARIPSVTVPSFRSFAITRAYKVRVKLGVEVGGKKFEREAESAVGRMNSA</sequence>
<dbReference type="InterPro" id="IPR014752">
    <property type="entry name" value="Arrestin-like_C"/>
</dbReference>
<comment type="caution">
    <text evidence="4">The sequence shown here is derived from an EMBL/GenBank/DDBJ whole genome shotgun (WGS) entry which is preliminary data.</text>
</comment>
<comment type="subunit">
    <text evidence="2">Interacts with hulA.</text>
</comment>
<feature type="domain" description="Arrestin-like N-terminal" evidence="3">
    <location>
        <begin position="19"/>
        <end position="131"/>
    </location>
</feature>
<dbReference type="Proteomes" id="UP001578633">
    <property type="component" value="Chromosome 2"/>
</dbReference>
<dbReference type="RefSeq" id="XP_069308887.1">
    <property type="nucleotide sequence ID" value="XM_069449072.1"/>
</dbReference>
<evidence type="ECO:0000313" key="4">
    <source>
        <dbReference type="EMBL" id="KAL1798303.1"/>
    </source>
</evidence>
<comment type="similarity">
    <text evidence="1">Belongs to the arrestin family.</text>
</comment>
<evidence type="ECO:0000256" key="2">
    <source>
        <dbReference type="ARBA" id="ARBA00038766"/>
    </source>
</evidence>
<reference evidence="4 5" key="1">
    <citation type="submission" date="2024-09" db="EMBL/GenBank/DDBJ databases">
        <title>T2T genomes of carrot and Alternaria dauci and their utility for understanding host-pathogen interaction during carrot leaf blight disease.</title>
        <authorList>
            <person name="Liu W."/>
            <person name="Xu S."/>
            <person name="Ou C."/>
            <person name="Liu X."/>
            <person name="Zhuang F."/>
            <person name="Deng X.W."/>
        </authorList>
    </citation>
    <scope>NUCLEOTIDE SEQUENCE [LARGE SCALE GENOMIC DNA]</scope>
    <source>
        <strain evidence="4 5">A2016</strain>
    </source>
</reference>
<evidence type="ECO:0000313" key="5">
    <source>
        <dbReference type="Proteomes" id="UP001578633"/>
    </source>
</evidence>
<proteinExistence type="inferred from homology"/>
<dbReference type="Gene3D" id="2.60.40.640">
    <property type="match status" value="1"/>
</dbReference>
<keyword evidence="5" id="KW-1185">Reference proteome</keyword>
<evidence type="ECO:0000256" key="1">
    <source>
        <dbReference type="ARBA" id="ARBA00005298"/>
    </source>
</evidence>
<dbReference type="PANTHER" id="PTHR11188:SF17">
    <property type="entry name" value="FI21816P1"/>
    <property type="match status" value="1"/>
</dbReference>
<dbReference type="EMBL" id="JBHGVX010000002">
    <property type="protein sequence ID" value="KAL1798303.1"/>
    <property type="molecule type" value="Genomic_DNA"/>
</dbReference>
<accession>A0ABR3UP98</accession>
<dbReference type="InterPro" id="IPR050357">
    <property type="entry name" value="Arrestin_domain-protein"/>
</dbReference>
<protein>
    <recommendedName>
        <fullName evidence="3">Arrestin-like N-terminal domain-containing protein</fullName>
    </recommendedName>
</protein>
<gene>
    <name evidence="4" type="ORF">ACET3X_002340</name>
</gene>
<organism evidence="4 5">
    <name type="scientific">Alternaria dauci</name>
    <dbReference type="NCBI Taxonomy" id="48095"/>
    <lineage>
        <taxon>Eukaryota</taxon>
        <taxon>Fungi</taxon>
        <taxon>Dikarya</taxon>
        <taxon>Ascomycota</taxon>
        <taxon>Pezizomycotina</taxon>
        <taxon>Dothideomycetes</taxon>
        <taxon>Pleosporomycetidae</taxon>
        <taxon>Pleosporales</taxon>
        <taxon>Pleosporineae</taxon>
        <taxon>Pleosporaceae</taxon>
        <taxon>Alternaria</taxon>
        <taxon>Alternaria sect. Porri</taxon>
    </lineage>
</organism>
<dbReference type="PANTHER" id="PTHR11188">
    <property type="entry name" value="ARRESTIN DOMAIN CONTAINING PROTEIN"/>
    <property type="match status" value="1"/>
</dbReference>
<name>A0ABR3UP98_9PLEO</name>
<dbReference type="Pfam" id="PF00339">
    <property type="entry name" value="Arrestin_N"/>
    <property type="match status" value="1"/>
</dbReference>
<evidence type="ECO:0000259" key="3">
    <source>
        <dbReference type="Pfam" id="PF00339"/>
    </source>
</evidence>
<dbReference type="GeneID" id="96082662"/>
<dbReference type="InterPro" id="IPR011021">
    <property type="entry name" value="Arrestin-like_N"/>
</dbReference>